<dbReference type="PANTHER" id="PTHR32305">
    <property type="match status" value="1"/>
</dbReference>
<dbReference type="Proteomes" id="UP000319732">
    <property type="component" value="Unassembled WGS sequence"/>
</dbReference>
<comment type="subcellular location">
    <subcellularLocation>
        <location evidence="1">Secreted</location>
    </subcellularLocation>
</comment>
<dbReference type="InterPro" id="IPR056823">
    <property type="entry name" value="TEN-like_YD-shell"/>
</dbReference>
<keyword evidence="5" id="KW-0843">Virulence</keyword>
<dbReference type="Pfam" id="PF05593">
    <property type="entry name" value="RHS_repeat"/>
    <property type="match status" value="2"/>
</dbReference>
<feature type="compositionally biased region" description="Acidic residues" evidence="6">
    <location>
        <begin position="1728"/>
        <end position="1741"/>
    </location>
</feature>
<feature type="transmembrane region" description="Helical" evidence="7">
    <location>
        <begin position="12"/>
        <end position="30"/>
    </location>
</feature>
<dbReference type="NCBIfam" id="TIGR03696">
    <property type="entry name" value="Rhs_assc_core"/>
    <property type="match status" value="1"/>
</dbReference>
<dbReference type="Pfam" id="PF12256">
    <property type="entry name" value="TcdB_toxin_midN"/>
    <property type="match status" value="1"/>
</dbReference>
<keyword evidence="7" id="KW-0812">Transmembrane</keyword>
<feature type="region of interest" description="Disordered" evidence="6">
    <location>
        <begin position="1784"/>
        <end position="1833"/>
    </location>
</feature>
<comment type="caution">
    <text evidence="10">The sequence shown here is derived from an EMBL/GenBank/DDBJ whole genome shotgun (WGS) entry which is preliminary data.</text>
</comment>
<name>A0A545TAC2_9GAMM</name>
<evidence type="ECO:0000313" key="10">
    <source>
        <dbReference type="EMBL" id="TQV74161.1"/>
    </source>
</evidence>
<dbReference type="Gene3D" id="2.180.10.10">
    <property type="entry name" value="RHS repeat-associated core"/>
    <property type="match status" value="2"/>
</dbReference>
<dbReference type="InterPro" id="IPR031325">
    <property type="entry name" value="RHS_repeat"/>
</dbReference>
<dbReference type="RefSeq" id="WP_142905382.1">
    <property type="nucleotide sequence ID" value="NZ_ML660096.1"/>
</dbReference>
<evidence type="ECO:0000256" key="6">
    <source>
        <dbReference type="SAM" id="MobiDB-lite"/>
    </source>
</evidence>
<evidence type="ECO:0000259" key="9">
    <source>
        <dbReference type="Pfam" id="PF25023"/>
    </source>
</evidence>
<dbReference type="OrthoDB" id="7059642at2"/>
<evidence type="ECO:0000259" key="8">
    <source>
        <dbReference type="Pfam" id="PF12256"/>
    </source>
</evidence>
<dbReference type="GO" id="GO:0005576">
    <property type="term" value="C:extracellular region"/>
    <property type="evidence" value="ECO:0007669"/>
    <property type="project" value="UniProtKB-SubCell"/>
</dbReference>
<dbReference type="InterPro" id="IPR003284">
    <property type="entry name" value="Sal_SpvB"/>
</dbReference>
<proteinExistence type="predicted"/>
<dbReference type="Pfam" id="PF25023">
    <property type="entry name" value="TEN_YD-shell"/>
    <property type="match status" value="1"/>
</dbReference>
<keyword evidence="2" id="KW-0964">Secreted</keyword>
<evidence type="ECO:0000256" key="7">
    <source>
        <dbReference type="SAM" id="Phobius"/>
    </source>
</evidence>
<dbReference type="Pfam" id="PF03534">
    <property type="entry name" value="SpvB"/>
    <property type="match status" value="1"/>
</dbReference>
<dbReference type="NCBIfam" id="TIGR01643">
    <property type="entry name" value="YD_repeat_2x"/>
    <property type="match status" value="1"/>
</dbReference>
<keyword evidence="4" id="KW-0677">Repeat</keyword>
<dbReference type="InterPro" id="IPR028994">
    <property type="entry name" value="Integrin_alpha_N"/>
</dbReference>
<dbReference type="InterPro" id="IPR050708">
    <property type="entry name" value="T6SS_VgrG/RHS"/>
</dbReference>
<dbReference type="InterPro" id="IPR013517">
    <property type="entry name" value="FG-GAP"/>
</dbReference>
<dbReference type="EMBL" id="VHSG01000017">
    <property type="protein sequence ID" value="TQV74161.1"/>
    <property type="molecule type" value="Genomic_DNA"/>
</dbReference>
<feature type="compositionally biased region" description="Basic and acidic residues" evidence="6">
    <location>
        <begin position="1784"/>
        <end position="1801"/>
    </location>
</feature>
<evidence type="ECO:0000256" key="3">
    <source>
        <dbReference type="ARBA" id="ARBA00022729"/>
    </source>
</evidence>
<gene>
    <name evidence="10" type="ORF">FKG94_16255</name>
</gene>
<feature type="compositionally biased region" description="Polar residues" evidence="6">
    <location>
        <begin position="1818"/>
        <end position="1828"/>
    </location>
</feature>
<dbReference type="InterPro" id="IPR006530">
    <property type="entry name" value="YD"/>
</dbReference>
<keyword evidence="7" id="KW-0472">Membrane</keyword>
<dbReference type="GO" id="GO:0005737">
    <property type="term" value="C:cytoplasm"/>
    <property type="evidence" value="ECO:0007669"/>
    <property type="project" value="InterPro"/>
</dbReference>
<keyword evidence="11" id="KW-1185">Reference proteome</keyword>
<dbReference type="PANTHER" id="PTHR32305:SF15">
    <property type="entry name" value="PROTEIN RHSA-RELATED"/>
    <property type="match status" value="1"/>
</dbReference>
<keyword evidence="7" id="KW-1133">Transmembrane helix</keyword>
<keyword evidence="3" id="KW-0732">Signal</keyword>
<feature type="domain" description="Insecticide toxin TcdB middle/N-terminal" evidence="8">
    <location>
        <begin position="684"/>
        <end position="814"/>
    </location>
</feature>
<evidence type="ECO:0000313" key="11">
    <source>
        <dbReference type="Proteomes" id="UP000319732"/>
    </source>
</evidence>
<sequence>MKNHYVYATSKYISIAILVVVTQVFGIVSAKETSDDTASAVEVSPNATTETAAGTKSIVGGGTAGEVVLAHTAAVDPAPAGDDAADGTVSADAAAANEIGYDTQPFNGEFTTTIEIDIPKYQDLAPSIALEYESNNRNGQIGLGWQLAGFSTIMRLSPGRGAPRYNDTDIFLLDRNEIIPCSAEMNSPGCQYGGTHTAKVENYQRLTLDSESNRWTLTFKDGIRLIYGAQLGHDVTTPSGTFHWVLETIVDTHGNQVDYSYWCDETPAAASPNDCYAESVAYNGTHIKFYWEARPDIIFRATGNSLMRTAYRLKTVDIQVAGDRLATYALSYSQSAYSQKSLLTQVMTHGRDAVIDNEGAVAHPGTTLPPVDIQYAEEAGDTVTLATGAKWCKGAFATGGDFDGDGRIDYRCGTRVGLSKGDGSFEVVDDGKWCGGEQLSIGDFNGDGQTDFQCHRQRDGKNWIKMSRNGRHFDVIVGEKWCAGSNLFSLGDFNGDGKTDYQCKRARDGQNWVNFSNGDGTFTLVQGQEWCRSGTFSMRDFNGDGRTDYHCRDGGRNAIALSNGDGSFTRVGGFNFCFPQSDFQFAFGDFNGDGLTDYHCHNPEKGTTSIALSHGNGRFTKVSGPKFCKGYKLSLGDFNGDHFTDYQCHNKIDGYTAIAFSLGDGTFNRVAGARFCKEERFNTFAIDDFNGDGMKDYQCHNTDSGANTVRLSVPARHLKLARISNRFGGSTQVDYTPSSTWLNVNNPPIVQTVSRLSRDDGRGRADSVRVTTHSYGFGLEDKQDRLFMGFKTARKNLPCIAEEDQCPYEIAVYRQDRATRGNVESIRHFSGDAQLLRSQHYYYDVDHTVLPLKGLLTGRTLTEFVNGESKQSGIDRAFDAFGNVVRTTSLGDLAVQGDERSIHTTFAPNTSDYIVELPAKVETFDGAGDLAQKVAEIRYLYDGAQHWTSPPSTGNRTQEQSWLDSENRFIATRMEYDTRGNVIDTYDPVGARTEFVYGATGEFVIETRNPLYFAGDTRHKTRATWDIACGVPLTETNENNQATRFQYDALCRKKRVDFPSGDFEAIEYKHHGDPKTQYTQMFTSGPQGQSDLWHREFFDGFERTYRSEKPAGDGAVLQSLTEFNLRGSAAAQSDWHRAGATARWTAYHYDNLDRKTRLTEADGRVMRWDYQLGPYFDRVVRTNHQGKRSVKHYDAYDNMVQQDRFLGGKVVSWRADFDALNRVTGITDDAGNHWIYHFDSLGRQVQVDDPDLGIRQYAYDDVGRLLVGTDALGQRTEYEYDLHGRKRRETALAGTPSPQITEFSYDEASPGHHNVGLLTTAGNDHAVIRYDYDKGGRQVQSVHDVDGQTYRFNTAFDAAGRILWQRYPDGDGVGSDAQPWQYDAAGQLQTIPGLIEDIVYNDHGLITRKVLGNGVITDYGYNDDNDWLMSIVSQSGAETIQNIVHQRDSLGLITQISSSFAGESWRYGYDDLYRLKAATNLDDTGLSQSFDYDTVGNMVYNSKVGDYRYGAPGGDRPHAVLAAGPHTYEYDLNGNMISGSGRQIDYDGSDRPIRINTGTFAYGPDGRRVKKVENGVTTLYIENLEIREGEVTKYLPEDAKRYHGENFWLHKDHLQSVQAVTNSAGEVVQRYAYAAYGERLRSSSDHIETHGFVGERLDETGLLFLNARYYDPLLSRFISADPSDPLEAGVGLNRYSYAFNNPIYLKDPSGLTAEGGEGDRGRGLSADPGDESDNEADENDNESGNSDEGILSSQQDYLDAIETMKGIHKSNLLEAEEHNRRGVKALEEAGRLRSEGKVEEAEKAEEEAEQAFQERDQSLNQASRSQETLDVLGKAFEGKFGGVDL</sequence>
<evidence type="ECO:0000256" key="4">
    <source>
        <dbReference type="ARBA" id="ARBA00022737"/>
    </source>
</evidence>
<evidence type="ECO:0000256" key="1">
    <source>
        <dbReference type="ARBA" id="ARBA00004613"/>
    </source>
</evidence>
<evidence type="ECO:0000256" key="2">
    <source>
        <dbReference type="ARBA" id="ARBA00022525"/>
    </source>
</evidence>
<dbReference type="InterPro" id="IPR022385">
    <property type="entry name" value="Rhs_assc_core"/>
</dbReference>
<feature type="domain" description="Teneurin-like YD-shell" evidence="9">
    <location>
        <begin position="1603"/>
        <end position="1703"/>
    </location>
</feature>
<organism evidence="10 11">
    <name type="scientific">Exilibacterium tricleocarpae</name>
    <dbReference type="NCBI Taxonomy" id="2591008"/>
    <lineage>
        <taxon>Bacteria</taxon>
        <taxon>Pseudomonadati</taxon>
        <taxon>Pseudomonadota</taxon>
        <taxon>Gammaproteobacteria</taxon>
        <taxon>Cellvibrionales</taxon>
        <taxon>Cellvibrionaceae</taxon>
        <taxon>Exilibacterium</taxon>
    </lineage>
</organism>
<evidence type="ECO:0000256" key="5">
    <source>
        <dbReference type="ARBA" id="ARBA00023026"/>
    </source>
</evidence>
<protein>
    <submittedName>
        <fullName evidence="10">Uncharacterized protein</fullName>
    </submittedName>
</protein>
<dbReference type="Pfam" id="PF13517">
    <property type="entry name" value="FG-GAP_3"/>
    <property type="match status" value="1"/>
</dbReference>
<dbReference type="InterPro" id="IPR022045">
    <property type="entry name" value="TcdB_toxin_mid/N"/>
</dbReference>
<dbReference type="SUPFAM" id="SSF69318">
    <property type="entry name" value="Integrin alpha N-terminal domain"/>
    <property type="match status" value="1"/>
</dbReference>
<feature type="region of interest" description="Disordered" evidence="6">
    <location>
        <begin position="1708"/>
        <end position="1750"/>
    </location>
</feature>
<accession>A0A545TAC2</accession>
<reference evidence="10 11" key="1">
    <citation type="submission" date="2019-06" db="EMBL/GenBank/DDBJ databases">
        <title>Whole genome sequence for Cellvibrionaceae sp. R142.</title>
        <authorList>
            <person name="Wang G."/>
        </authorList>
    </citation>
    <scope>NUCLEOTIDE SEQUENCE [LARGE SCALE GENOMIC DNA]</scope>
    <source>
        <strain evidence="10 11">R142</strain>
    </source>
</reference>